<name>A0ABU3K8R8_9BACT</name>
<protein>
    <submittedName>
        <fullName evidence="2">Zinc-dependent peptidase</fullName>
    </submittedName>
</protein>
<dbReference type="RefSeq" id="WP_313833219.1">
    <property type="nucleotide sequence ID" value="NZ_JAQOUE010000001.1"/>
</dbReference>
<dbReference type="SUPFAM" id="SSF103642">
    <property type="entry name" value="Sec-C motif"/>
    <property type="match status" value="1"/>
</dbReference>
<dbReference type="InterPro" id="IPR004027">
    <property type="entry name" value="SEC_C_motif"/>
</dbReference>
<keyword evidence="1" id="KW-0472">Membrane</keyword>
<gene>
    <name evidence="2" type="ORF">PPG34_10425</name>
</gene>
<dbReference type="SUPFAM" id="SSF55486">
    <property type="entry name" value="Metalloproteases ('zincins'), catalytic domain"/>
    <property type="match status" value="1"/>
</dbReference>
<dbReference type="InterPro" id="IPR010384">
    <property type="entry name" value="MtfA_fam"/>
</dbReference>
<proteinExistence type="predicted"/>
<dbReference type="Proteomes" id="UP001250932">
    <property type="component" value="Unassembled WGS sequence"/>
</dbReference>
<feature type="transmembrane region" description="Helical" evidence="1">
    <location>
        <begin position="14"/>
        <end position="34"/>
    </location>
</feature>
<dbReference type="EMBL" id="JAQOUE010000001">
    <property type="protein sequence ID" value="MDT7042767.1"/>
    <property type="molecule type" value="Genomic_DNA"/>
</dbReference>
<keyword evidence="1" id="KW-1133">Transmembrane helix</keyword>
<dbReference type="InterPro" id="IPR024079">
    <property type="entry name" value="MetalloPept_cat_dom_sf"/>
</dbReference>
<feature type="transmembrane region" description="Helical" evidence="1">
    <location>
        <begin position="40"/>
        <end position="58"/>
    </location>
</feature>
<dbReference type="PANTHER" id="PTHR30164:SF2">
    <property type="entry name" value="PROTEIN MTFA"/>
    <property type="match status" value="1"/>
</dbReference>
<dbReference type="InterPro" id="IPR042252">
    <property type="entry name" value="MtfA_N"/>
</dbReference>
<dbReference type="PANTHER" id="PTHR30164">
    <property type="entry name" value="MTFA PEPTIDASE"/>
    <property type="match status" value="1"/>
</dbReference>
<keyword evidence="3" id="KW-1185">Reference proteome</keyword>
<evidence type="ECO:0000313" key="3">
    <source>
        <dbReference type="Proteomes" id="UP001250932"/>
    </source>
</evidence>
<accession>A0ABU3K8R8</accession>
<evidence type="ECO:0000313" key="2">
    <source>
        <dbReference type="EMBL" id="MDT7042767.1"/>
    </source>
</evidence>
<dbReference type="Pfam" id="PF06167">
    <property type="entry name" value="Peptidase_M90"/>
    <property type="match status" value="1"/>
</dbReference>
<dbReference type="CDD" id="cd20169">
    <property type="entry name" value="Peptidase_M90_mtfA"/>
    <property type="match status" value="1"/>
</dbReference>
<dbReference type="Pfam" id="PF02810">
    <property type="entry name" value="SEC-C"/>
    <property type="match status" value="1"/>
</dbReference>
<sequence length="338" mass="38825">MDARQHQEHFTHRLSLFLSGMIFLLLLVMLLAGRQETSEIVIRIVGAFLVVAFLYWFLTRKARRRSVLRKQPFPAEWETILQREVPFYQSLDELEKARFREEVRIFLSEKRITGIQTSVDDTVRVLVAASAIIPIFGFPGWEWDQISEVLLYPTTFNDQYEIGRTGDEDILGMVGSGAMSRMMILSKPDLLQGFRKPQDRKNVGIHEFAHLLDKSDGAVDGVPSVGLSQSAVVPWMKLVHREMDKMRSHHSDINPYGLKSEAEFFAVASEYFFENPDKMRRKHPELYTMLEKVFRQDPQSRMKNALLTMVVPNSRGLGRNAPCPCGSGKKYKHCCLAN</sequence>
<evidence type="ECO:0000256" key="1">
    <source>
        <dbReference type="SAM" id="Phobius"/>
    </source>
</evidence>
<reference evidence="2 3" key="1">
    <citation type="journal article" date="2023" name="ISME J.">
        <title>Cultivation and genomic characterization of novel and ubiquitous marine nitrite-oxidizing bacteria from the Nitrospirales.</title>
        <authorList>
            <person name="Mueller A.J."/>
            <person name="Daebeler A."/>
            <person name="Herbold C.W."/>
            <person name="Kirkegaard R.H."/>
            <person name="Daims H."/>
        </authorList>
    </citation>
    <scope>NUCLEOTIDE SEQUENCE [LARGE SCALE GENOMIC DNA]</scope>
    <source>
        <strain evidence="2 3">EB</strain>
    </source>
</reference>
<organism evidence="2 3">
    <name type="scientific">Candidatus Nitronereus thalassa</name>
    <dbReference type="NCBI Taxonomy" id="3020898"/>
    <lineage>
        <taxon>Bacteria</taxon>
        <taxon>Pseudomonadati</taxon>
        <taxon>Nitrospirota</taxon>
        <taxon>Nitrospiria</taxon>
        <taxon>Nitrospirales</taxon>
        <taxon>Nitrospiraceae</taxon>
        <taxon>Candidatus Nitronereus</taxon>
    </lineage>
</organism>
<keyword evidence="1" id="KW-0812">Transmembrane</keyword>
<dbReference type="Gene3D" id="3.40.390.10">
    <property type="entry name" value="Collagenase (Catalytic Domain)"/>
    <property type="match status" value="1"/>
</dbReference>
<dbReference type="Gene3D" id="1.10.472.150">
    <property type="entry name" value="Glucose-regulated metallo-peptidase M90, N-terminal domain"/>
    <property type="match status" value="1"/>
</dbReference>
<comment type="caution">
    <text evidence="2">The sequence shown here is derived from an EMBL/GenBank/DDBJ whole genome shotgun (WGS) entry which is preliminary data.</text>
</comment>